<comment type="caution">
    <text evidence="2">The sequence shown here is derived from an EMBL/GenBank/DDBJ whole genome shotgun (WGS) entry which is preliminary data.</text>
</comment>
<name>A0AAD9AHN5_9PEZI</name>
<accession>A0AAD9AHN5</accession>
<evidence type="ECO:0000256" key="1">
    <source>
        <dbReference type="SAM" id="MobiDB-lite"/>
    </source>
</evidence>
<keyword evidence="3" id="KW-1185">Reference proteome</keyword>
<dbReference type="EMBL" id="JAQOWY010000177">
    <property type="protein sequence ID" value="KAK1848233.1"/>
    <property type="molecule type" value="Genomic_DNA"/>
</dbReference>
<proteinExistence type="predicted"/>
<reference evidence="2" key="1">
    <citation type="submission" date="2023-01" db="EMBL/GenBank/DDBJ databases">
        <title>Colletotrichum chrysophilum M932 genome sequence.</title>
        <authorList>
            <person name="Baroncelli R."/>
        </authorList>
    </citation>
    <scope>NUCLEOTIDE SEQUENCE</scope>
    <source>
        <strain evidence="2">M932</strain>
    </source>
</reference>
<dbReference type="AlphaFoldDB" id="A0AAD9AHN5"/>
<gene>
    <name evidence="2" type="ORF">CCHR01_09138</name>
</gene>
<feature type="region of interest" description="Disordered" evidence="1">
    <location>
        <begin position="34"/>
        <end position="53"/>
    </location>
</feature>
<evidence type="ECO:0000313" key="2">
    <source>
        <dbReference type="EMBL" id="KAK1848233.1"/>
    </source>
</evidence>
<protein>
    <submittedName>
        <fullName evidence="2">Uncharacterized protein</fullName>
    </submittedName>
</protein>
<evidence type="ECO:0000313" key="3">
    <source>
        <dbReference type="Proteomes" id="UP001243330"/>
    </source>
</evidence>
<organism evidence="2 3">
    <name type="scientific">Colletotrichum chrysophilum</name>
    <dbReference type="NCBI Taxonomy" id="1836956"/>
    <lineage>
        <taxon>Eukaryota</taxon>
        <taxon>Fungi</taxon>
        <taxon>Dikarya</taxon>
        <taxon>Ascomycota</taxon>
        <taxon>Pezizomycotina</taxon>
        <taxon>Sordariomycetes</taxon>
        <taxon>Hypocreomycetidae</taxon>
        <taxon>Glomerellales</taxon>
        <taxon>Glomerellaceae</taxon>
        <taxon>Colletotrichum</taxon>
        <taxon>Colletotrichum gloeosporioides species complex</taxon>
    </lineage>
</organism>
<sequence>MDDGEGLFERVVFASLFGGPIETFDLRLEKAAHLPRTGRSQEADPPTSALEGADRRIARRVSCQGSLPRAAERSKTGPTCSGDTRDFGSTAVRDGAKSGLTKCSGATEKTEEILLTLGILGRGYHENRAVSVSRHPADALRPGATFNFEVLLTPSTKEKMQRDEPS</sequence>
<feature type="region of interest" description="Disordered" evidence="1">
    <location>
        <begin position="62"/>
        <end position="102"/>
    </location>
</feature>
<dbReference type="Proteomes" id="UP001243330">
    <property type="component" value="Unassembled WGS sequence"/>
</dbReference>